<proteinExistence type="predicted"/>
<sequence>MGIKRVDNNNIETNIFNEHVLDTLFTCGFSTLKTGIFDKIKQSEKKNISKFYNFGVAANNTAKSETISKLKQI</sequence>
<accession>A0A2T9Y9H4</accession>
<dbReference type="EMBL" id="MBFR01000348">
    <property type="protein sequence ID" value="PVU88983.1"/>
    <property type="molecule type" value="Genomic_DNA"/>
</dbReference>
<dbReference type="AlphaFoldDB" id="A0A2T9Y9H4"/>
<protein>
    <submittedName>
        <fullName evidence="1">Uncharacterized protein</fullName>
    </submittedName>
</protein>
<organism evidence="1 2">
    <name type="scientific">Smittium simulii</name>
    <dbReference type="NCBI Taxonomy" id="133385"/>
    <lineage>
        <taxon>Eukaryota</taxon>
        <taxon>Fungi</taxon>
        <taxon>Fungi incertae sedis</taxon>
        <taxon>Zoopagomycota</taxon>
        <taxon>Kickxellomycotina</taxon>
        <taxon>Harpellomycetes</taxon>
        <taxon>Harpellales</taxon>
        <taxon>Legeriomycetaceae</taxon>
        <taxon>Smittium</taxon>
    </lineage>
</organism>
<keyword evidence="2" id="KW-1185">Reference proteome</keyword>
<dbReference type="Proteomes" id="UP000245383">
    <property type="component" value="Unassembled WGS sequence"/>
</dbReference>
<evidence type="ECO:0000313" key="1">
    <source>
        <dbReference type="EMBL" id="PVU88983.1"/>
    </source>
</evidence>
<name>A0A2T9Y9H4_9FUNG</name>
<evidence type="ECO:0000313" key="2">
    <source>
        <dbReference type="Proteomes" id="UP000245383"/>
    </source>
</evidence>
<reference evidence="1 2" key="1">
    <citation type="journal article" date="2018" name="MBio">
        <title>Comparative Genomics Reveals the Core Gene Toolbox for the Fungus-Insect Symbiosis.</title>
        <authorList>
            <person name="Wang Y."/>
            <person name="Stata M."/>
            <person name="Wang W."/>
            <person name="Stajich J.E."/>
            <person name="White M.M."/>
            <person name="Moncalvo J.M."/>
        </authorList>
    </citation>
    <scope>NUCLEOTIDE SEQUENCE [LARGE SCALE GENOMIC DNA]</scope>
    <source>
        <strain evidence="1 2">SWE-8-4</strain>
    </source>
</reference>
<comment type="caution">
    <text evidence="1">The sequence shown here is derived from an EMBL/GenBank/DDBJ whole genome shotgun (WGS) entry which is preliminary data.</text>
</comment>
<gene>
    <name evidence="1" type="ORF">BB561_005621</name>
</gene>